<protein>
    <submittedName>
        <fullName evidence="3">Flagellar hook-length control protein FliK</fullName>
    </submittedName>
</protein>
<feature type="compositionally biased region" description="Pro residues" evidence="1">
    <location>
        <begin position="37"/>
        <end position="50"/>
    </location>
</feature>
<name>A0ABS4B099_9PROT</name>
<dbReference type="Pfam" id="PF02120">
    <property type="entry name" value="Flg_hook"/>
    <property type="match status" value="1"/>
</dbReference>
<dbReference type="InterPro" id="IPR038610">
    <property type="entry name" value="FliK-like_C_sf"/>
</dbReference>
<feature type="compositionally biased region" description="Low complexity" evidence="1">
    <location>
        <begin position="71"/>
        <end position="82"/>
    </location>
</feature>
<dbReference type="CDD" id="cd17470">
    <property type="entry name" value="T3SS_Flik_C"/>
    <property type="match status" value="1"/>
</dbReference>
<keyword evidence="3" id="KW-0966">Cell projection</keyword>
<dbReference type="EMBL" id="JAGIYZ010000054">
    <property type="protein sequence ID" value="MBP0467029.1"/>
    <property type="molecule type" value="Genomic_DNA"/>
</dbReference>
<comment type="caution">
    <text evidence="3">The sequence shown here is derived from an EMBL/GenBank/DDBJ whole genome shotgun (WGS) entry which is preliminary data.</text>
</comment>
<feature type="compositionally biased region" description="Low complexity" evidence="1">
    <location>
        <begin position="202"/>
        <end position="212"/>
    </location>
</feature>
<evidence type="ECO:0000256" key="1">
    <source>
        <dbReference type="SAM" id="MobiDB-lite"/>
    </source>
</evidence>
<feature type="domain" description="Flagellar hook-length control protein-like C-terminal" evidence="2">
    <location>
        <begin position="108"/>
        <end position="167"/>
    </location>
</feature>
<dbReference type="Gene3D" id="3.30.750.140">
    <property type="match status" value="1"/>
</dbReference>
<proteinExistence type="predicted"/>
<evidence type="ECO:0000313" key="4">
    <source>
        <dbReference type="Proteomes" id="UP000680815"/>
    </source>
</evidence>
<feature type="region of interest" description="Disordered" evidence="1">
    <location>
        <begin position="170"/>
        <end position="220"/>
    </location>
</feature>
<reference evidence="3 4" key="1">
    <citation type="submission" date="2021-03" db="EMBL/GenBank/DDBJ databases">
        <authorList>
            <person name="So Y."/>
        </authorList>
    </citation>
    <scope>NUCLEOTIDE SEQUENCE [LARGE SCALE GENOMIC DNA]</scope>
    <source>
        <strain evidence="3 4">PWR1</strain>
    </source>
</reference>
<feature type="non-terminal residue" evidence="3">
    <location>
        <position position="1"/>
    </location>
</feature>
<feature type="region of interest" description="Disordered" evidence="1">
    <location>
        <begin position="71"/>
        <end position="91"/>
    </location>
</feature>
<feature type="compositionally biased region" description="Low complexity" evidence="1">
    <location>
        <begin position="9"/>
        <end position="36"/>
    </location>
</feature>
<dbReference type="RefSeq" id="WP_209354400.1">
    <property type="nucleotide sequence ID" value="NZ_JAGIYZ010000054.1"/>
</dbReference>
<evidence type="ECO:0000313" key="3">
    <source>
        <dbReference type="EMBL" id="MBP0467029.1"/>
    </source>
</evidence>
<keyword evidence="4" id="KW-1185">Reference proteome</keyword>
<keyword evidence="3" id="KW-0282">Flagellum</keyword>
<sequence length="228" mass="22731">APLDPAARPAGTEAALPPLPPALAAATAEQAPRAEALPPPGLAPNGPVAPAPDATLAGAAGIEAAGGVQRESAPVVEATPAPRAAPPAPPARQITPLVVALSLGGDASLSITLDPGELGRVEVSVERVGEMSEVRILAERPETLALLQRDHRELDRALTQAGLQPEGRALSFGLSADGQGSGHAQGRRDEQGGRAPQGQALAADAGPRGATPAAPPPRRALSLIDLAI</sequence>
<evidence type="ECO:0000259" key="2">
    <source>
        <dbReference type="Pfam" id="PF02120"/>
    </source>
</evidence>
<gene>
    <name evidence="3" type="ORF">J5Y09_24110</name>
</gene>
<dbReference type="Proteomes" id="UP000680815">
    <property type="component" value="Unassembled WGS sequence"/>
</dbReference>
<feature type="region of interest" description="Disordered" evidence="1">
    <location>
        <begin position="1"/>
        <end position="55"/>
    </location>
</feature>
<organism evidence="3 4">
    <name type="scientific">Roseomonas nitratireducens</name>
    <dbReference type="NCBI Taxonomy" id="2820810"/>
    <lineage>
        <taxon>Bacteria</taxon>
        <taxon>Pseudomonadati</taxon>
        <taxon>Pseudomonadota</taxon>
        <taxon>Alphaproteobacteria</taxon>
        <taxon>Acetobacterales</taxon>
        <taxon>Roseomonadaceae</taxon>
        <taxon>Roseomonas</taxon>
    </lineage>
</organism>
<accession>A0ABS4B099</accession>
<dbReference type="InterPro" id="IPR021136">
    <property type="entry name" value="Flagellar_hook_control-like_C"/>
</dbReference>
<keyword evidence="3" id="KW-0969">Cilium</keyword>